<sequence>MTDESFYLDAAIQAKHHDLFRKSTRLPIQTILPPNVAQADFENALFAFKDIVGPAGVRTGVALADYIDPFELWEDTDKRHVPSAAVCPRTIAHVQDIMKVATRYELPLWTISRGKNLGYGGPSPRLSGSVVLDLHKMNKIIEVNDRFGFCVVEPGVTFLELYEYTRKHGLKVWPSAPSLGWGSVMGNSLDRGFGYTRTGDHQNQICGMEVILPNGEIVRTGQFAITNSATAHLSKASFGPSVDGLFLQSNLGVVTKLGLWMTPQPQAFMSCSMEVDEAEDLEAMVDTLSELKRHDILQNSPVVRNIVAWSSSLGARKNYYTGSGAMPPDVLKDVQRKLKIGYWLCKFAFYGPKELIEERYVATEKLVHERAPRARLTRDLHVGKDGQGVDAANIPAAQGGGGMAGVPDLWTLGVWNYRAADNPEGIGGHCDFSPTLPAHGKEVVDWYLTAKAITEGEGFDSYVGGALYDRTFIMIHMFLYDKADPEHRDKIDRVMEKLFIEAKNRGISSYRSHLNHMDRVADMYDFQNHAYRRFVEGLKDHMDPTGILSPGKNGIWPKRFREVGFGQGRDPKSSTKL</sequence>
<evidence type="ECO:0000313" key="2">
    <source>
        <dbReference type="Proteomes" id="UP001172386"/>
    </source>
</evidence>
<organism evidence="1 2">
    <name type="scientific">Neophaeococcomyces mojaviensis</name>
    <dbReference type="NCBI Taxonomy" id="3383035"/>
    <lineage>
        <taxon>Eukaryota</taxon>
        <taxon>Fungi</taxon>
        <taxon>Dikarya</taxon>
        <taxon>Ascomycota</taxon>
        <taxon>Pezizomycotina</taxon>
        <taxon>Eurotiomycetes</taxon>
        <taxon>Chaetothyriomycetidae</taxon>
        <taxon>Chaetothyriales</taxon>
        <taxon>Chaetothyriales incertae sedis</taxon>
        <taxon>Neophaeococcomyces</taxon>
    </lineage>
</organism>
<evidence type="ECO:0000313" key="1">
    <source>
        <dbReference type="EMBL" id="KAJ9655444.1"/>
    </source>
</evidence>
<dbReference type="Proteomes" id="UP001172386">
    <property type="component" value="Unassembled WGS sequence"/>
</dbReference>
<dbReference type="EMBL" id="JAPDRQ010000096">
    <property type="protein sequence ID" value="KAJ9655444.1"/>
    <property type="molecule type" value="Genomic_DNA"/>
</dbReference>
<protein>
    <submittedName>
        <fullName evidence="1">Uncharacterized protein</fullName>
    </submittedName>
</protein>
<name>A0ACC3A587_9EURO</name>
<comment type="caution">
    <text evidence="1">The sequence shown here is derived from an EMBL/GenBank/DDBJ whole genome shotgun (WGS) entry which is preliminary data.</text>
</comment>
<keyword evidence="2" id="KW-1185">Reference proteome</keyword>
<accession>A0ACC3A587</accession>
<proteinExistence type="predicted"/>
<gene>
    <name evidence="1" type="ORF">H2198_005700</name>
</gene>
<reference evidence="1" key="1">
    <citation type="submission" date="2022-10" db="EMBL/GenBank/DDBJ databases">
        <title>Culturing micro-colonial fungi from biological soil crusts in the Mojave desert and describing Neophaeococcomyces mojavensis, and introducing the new genera and species Taxawa tesnikishii.</title>
        <authorList>
            <person name="Kurbessoian T."/>
            <person name="Stajich J.E."/>
        </authorList>
    </citation>
    <scope>NUCLEOTIDE SEQUENCE</scope>
    <source>
        <strain evidence="1">JES_112</strain>
    </source>
</reference>